<dbReference type="STRING" id="35608.A0A2U1N5L2"/>
<reference evidence="1 2" key="1">
    <citation type="journal article" date="2018" name="Mol. Plant">
        <title>The genome of Artemisia annua provides insight into the evolution of Asteraceae family and artemisinin biosynthesis.</title>
        <authorList>
            <person name="Shen Q."/>
            <person name="Zhang L."/>
            <person name="Liao Z."/>
            <person name="Wang S."/>
            <person name="Yan T."/>
            <person name="Shi P."/>
            <person name="Liu M."/>
            <person name="Fu X."/>
            <person name="Pan Q."/>
            <person name="Wang Y."/>
            <person name="Lv Z."/>
            <person name="Lu X."/>
            <person name="Zhang F."/>
            <person name="Jiang W."/>
            <person name="Ma Y."/>
            <person name="Chen M."/>
            <person name="Hao X."/>
            <person name="Li L."/>
            <person name="Tang Y."/>
            <person name="Lv G."/>
            <person name="Zhou Y."/>
            <person name="Sun X."/>
            <person name="Brodelius P.E."/>
            <person name="Rose J.K.C."/>
            <person name="Tang K."/>
        </authorList>
    </citation>
    <scope>NUCLEOTIDE SEQUENCE [LARGE SCALE GENOMIC DNA]</scope>
    <source>
        <strain evidence="2">cv. Huhao1</strain>
        <tissue evidence="1">Leaf</tissue>
    </source>
</reference>
<gene>
    <name evidence="1" type="ORF">CTI12_AA303830</name>
</gene>
<organism evidence="1 2">
    <name type="scientific">Artemisia annua</name>
    <name type="common">Sweet wormwood</name>
    <dbReference type="NCBI Taxonomy" id="35608"/>
    <lineage>
        <taxon>Eukaryota</taxon>
        <taxon>Viridiplantae</taxon>
        <taxon>Streptophyta</taxon>
        <taxon>Embryophyta</taxon>
        <taxon>Tracheophyta</taxon>
        <taxon>Spermatophyta</taxon>
        <taxon>Magnoliopsida</taxon>
        <taxon>eudicotyledons</taxon>
        <taxon>Gunneridae</taxon>
        <taxon>Pentapetalae</taxon>
        <taxon>asterids</taxon>
        <taxon>campanulids</taxon>
        <taxon>Asterales</taxon>
        <taxon>Asteraceae</taxon>
        <taxon>Asteroideae</taxon>
        <taxon>Anthemideae</taxon>
        <taxon>Artemisiinae</taxon>
        <taxon>Artemisia</taxon>
    </lineage>
</organism>
<evidence type="ECO:0000313" key="2">
    <source>
        <dbReference type="Proteomes" id="UP000245207"/>
    </source>
</evidence>
<proteinExistence type="predicted"/>
<keyword evidence="2" id="KW-1185">Reference proteome</keyword>
<protein>
    <submittedName>
        <fullName evidence="1">Cytochrome P450-like protein</fullName>
    </submittedName>
</protein>
<dbReference type="OrthoDB" id="3147320at2759"/>
<evidence type="ECO:0000313" key="1">
    <source>
        <dbReference type="EMBL" id="PWA68808.1"/>
    </source>
</evidence>
<comment type="caution">
    <text evidence="1">The sequence shown here is derived from an EMBL/GenBank/DDBJ whole genome shotgun (WGS) entry which is preliminary data.</text>
</comment>
<dbReference type="AlphaFoldDB" id="A0A2U1N5L2"/>
<accession>A0A2U1N5L2</accession>
<name>A0A2U1N5L2_ARTAN</name>
<sequence length="68" mass="7759">MEEEIQDCSWAPIYVRTSNFRLPNFPKERLAQKEDGTELGSSILLFRCRNSKVESLLDVAAGREKGDL</sequence>
<dbReference type="Proteomes" id="UP000245207">
    <property type="component" value="Unassembled WGS sequence"/>
</dbReference>
<dbReference type="EMBL" id="PKPP01003561">
    <property type="protein sequence ID" value="PWA68808.1"/>
    <property type="molecule type" value="Genomic_DNA"/>
</dbReference>